<dbReference type="SUPFAM" id="SSF52317">
    <property type="entry name" value="Class I glutamine amidotransferase-like"/>
    <property type="match status" value="1"/>
</dbReference>
<evidence type="ECO:0000313" key="6">
    <source>
        <dbReference type="EMBL" id="QDG72087.1"/>
    </source>
</evidence>
<dbReference type="InterPro" id="IPR002818">
    <property type="entry name" value="DJ-1/PfpI"/>
</dbReference>
<dbReference type="Proteomes" id="UP000316665">
    <property type="component" value="Chromosome"/>
</dbReference>
<name>A0A4Y6RI18_9BURK</name>
<protein>
    <submittedName>
        <fullName evidence="6">Peptidase</fullName>
    </submittedName>
</protein>
<dbReference type="InterPro" id="IPR029062">
    <property type="entry name" value="Class_I_gatase-like"/>
</dbReference>
<dbReference type="RefSeq" id="WP_141171153.1">
    <property type="nucleotide sequence ID" value="NZ_CP041185.1"/>
</dbReference>
<keyword evidence="4" id="KW-0732">Signal</keyword>
<comment type="similarity">
    <text evidence="3">Belongs to the peptidase C56 family. HSP31-like subfamily.</text>
</comment>
<evidence type="ECO:0000256" key="1">
    <source>
        <dbReference type="ARBA" id="ARBA00023016"/>
    </source>
</evidence>
<feature type="chain" id="PRO_5021303746" evidence="4">
    <location>
        <begin position="29"/>
        <end position="382"/>
    </location>
</feature>
<dbReference type="SUPFAM" id="SSF54427">
    <property type="entry name" value="NTF2-like"/>
    <property type="match status" value="1"/>
</dbReference>
<dbReference type="Pfam" id="PF12893">
    <property type="entry name" value="Lumazine_bd_2"/>
    <property type="match status" value="1"/>
</dbReference>
<proteinExistence type="inferred from homology"/>
<dbReference type="PANTHER" id="PTHR48094:SF11">
    <property type="entry name" value="GLUTATHIONE-INDEPENDENT GLYOXALASE HSP31-RELATED"/>
    <property type="match status" value="1"/>
</dbReference>
<dbReference type="PANTHER" id="PTHR48094">
    <property type="entry name" value="PROTEIN/NUCLEIC ACID DEGLYCASE DJ-1-RELATED"/>
    <property type="match status" value="1"/>
</dbReference>
<keyword evidence="2" id="KW-0456">Lyase</keyword>
<accession>A0A4Y6RI18</accession>
<sequence>MQGKSMIQFLMRTLLACCLLSSAATGTAATADQDENAIRETVRLYLHGTSFNVPDEINQAFHASARLYLDGKNDAEWELSGLEYAKLFSQEKKGQFNGRHGRLIKVEVSGKVASAKAEIHIPRQGVRYVDVFLLKKIAGNWKIISKSADREPAAPRQARKVLLVVSNVHQYPGTKVNAGNNFPELAYTYDAFRKAGYAVDFVSPDGGAIPLEMIITSDELLKKHLYDSDFMWALAHTKPVAEVRADEYAGMAFVGGGAAIVGVPDNQPLQDIAVRIYEQQGGVIAAICHGTEGIKNLKLSDGTFLIQGKVLTSFPDAFLNKESPVYKAYPFSAEASIKRHGGIFRHGANGKSHVEVDGRLVTGMSWESSVGVAESMIRLIEQ</sequence>
<feature type="signal peptide" evidence="4">
    <location>
        <begin position="1"/>
        <end position="28"/>
    </location>
</feature>
<dbReference type="InterPro" id="IPR050325">
    <property type="entry name" value="Prot/Nucl_acid_deglycase"/>
</dbReference>
<evidence type="ECO:0000259" key="5">
    <source>
        <dbReference type="Pfam" id="PF01965"/>
    </source>
</evidence>
<dbReference type="AlphaFoldDB" id="A0A4Y6RI18"/>
<reference evidence="6 7" key="1">
    <citation type="submission" date="2019-06" db="EMBL/GenBank/DDBJ databases">
        <title>Complete genome sequence of Janthinobacterium sp. SNU WT3 isolated from diseased rainbow trout.</title>
        <authorList>
            <person name="Oh W.T."/>
            <person name="Park S.C."/>
        </authorList>
    </citation>
    <scope>NUCLEOTIDE SEQUENCE [LARGE SCALE GENOMIC DNA]</scope>
    <source>
        <strain evidence="6 7">SNU WT3</strain>
    </source>
</reference>
<feature type="domain" description="DJ-1/PfpI" evidence="5">
    <location>
        <begin position="184"/>
        <end position="374"/>
    </location>
</feature>
<dbReference type="Gene3D" id="3.40.50.880">
    <property type="match status" value="1"/>
</dbReference>
<keyword evidence="1" id="KW-0346">Stress response</keyword>
<dbReference type="Gene3D" id="3.10.450.50">
    <property type="match status" value="1"/>
</dbReference>
<dbReference type="CDD" id="cd03141">
    <property type="entry name" value="GATase1_Hsp31_like"/>
    <property type="match status" value="1"/>
</dbReference>
<gene>
    <name evidence="6" type="ORF">FJQ89_18025</name>
</gene>
<dbReference type="InterPro" id="IPR032710">
    <property type="entry name" value="NTF2-like_dom_sf"/>
</dbReference>
<evidence type="ECO:0000256" key="2">
    <source>
        <dbReference type="ARBA" id="ARBA00023239"/>
    </source>
</evidence>
<evidence type="ECO:0000256" key="4">
    <source>
        <dbReference type="SAM" id="SignalP"/>
    </source>
</evidence>
<dbReference type="GO" id="GO:0019243">
    <property type="term" value="P:methylglyoxal catabolic process to D-lactate via S-lactoyl-glutathione"/>
    <property type="evidence" value="ECO:0007669"/>
    <property type="project" value="TreeGrafter"/>
</dbReference>
<dbReference type="Pfam" id="PF01965">
    <property type="entry name" value="DJ-1_PfpI"/>
    <property type="match status" value="1"/>
</dbReference>
<keyword evidence="7" id="KW-1185">Reference proteome</keyword>
<dbReference type="EMBL" id="CP041185">
    <property type="protein sequence ID" value="QDG72087.1"/>
    <property type="molecule type" value="Genomic_DNA"/>
</dbReference>
<dbReference type="InterPro" id="IPR039437">
    <property type="entry name" value="FrzH/put_lumazine-bd"/>
</dbReference>
<evidence type="ECO:0000313" key="7">
    <source>
        <dbReference type="Proteomes" id="UP000316665"/>
    </source>
</evidence>
<dbReference type="KEGG" id="jas:FJQ89_18025"/>
<organism evidence="6 7">
    <name type="scientific">Janthinobacterium tructae</name>
    <dbReference type="NCBI Taxonomy" id="2590869"/>
    <lineage>
        <taxon>Bacteria</taxon>
        <taxon>Pseudomonadati</taxon>
        <taxon>Pseudomonadota</taxon>
        <taxon>Betaproteobacteria</taxon>
        <taxon>Burkholderiales</taxon>
        <taxon>Oxalobacteraceae</taxon>
        <taxon>Janthinobacterium</taxon>
    </lineage>
</organism>
<dbReference type="GO" id="GO:0019172">
    <property type="term" value="F:glyoxalase III activity"/>
    <property type="evidence" value="ECO:0007669"/>
    <property type="project" value="TreeGrafter"/>
</dbReference>
<dbReference type="GO" id="GO:0005737">
    <property type="term" value="C:cytoplasm"/>
    <property type="evidence" value="ECO:0007669"/>
    <property type="project" value="TreeGrafter"/>
</dbReference>
<evidence type="ECO:0000256" key="3">
    <source>
        <dbReference type="ARBA" id="ARBA00038493"/>
    </source>
</evidence>
<dbReference type="OrthoDB" id="5676998at2"/>